<dbReference type="Pfam" id="PF14031">
    <property type="entry name" value="D-ser_dehydrat"/>
    <property type="match status" value="1"/>
</dbReference>
<dbReference type="EMBL" id="NZEX01000152">
    <property type="protein sequence ID" value="MAH64306.1"/>
    <property type="molecule type" value="Genomic_DNA"/>
</dbReference>
<evidence type="ECO:0000313" key="4">
    <source>
        <dbReference type="EMBL" id="MAH64306.1"/>
    </source>
</evidence>
<dbReference type="InterPro" id="IPR042208">
    <property type="entry name" value="D-ser_dehydrat-like_sf"/>
</dbReference>
<dbReference type="AlphaFoldDB" id="A0A2D6YM85"/>
<dbReference type="Gene3D" id="2.40.37.20">
    <property type="entry name" value="D-serine dehydratase-like domain"/>
    <property type="match status" value="1"/>
</dbReference>
<comment type="caution">
    <text evidence="4">The sequence shown here is derived from an EMBL/GenBank/DDBJ whole genome shotgun (WGS) entry which is preliminary data.</text>
</comment>
<organism evidence="4 5">
    <name type="scientific">SAR324 cluster bacterium</name>
    <dbReference type="NCBI Taxonomy" id="2024889"/>
    <lineage>
        <taxon>Bacteria</taxon>
        <taxon>Deltaproteobacteria</taxon>
        <taxon>SAR324 cluster</taxon>
    </lineage>
</organism>
<evidence type="ECO:0000313" key="5">
    <source>
        <dbReference type="Proteomes" id="UP000226525"/>
    </source>
</evidence>
<dbReference type="GO" id="GO:0008721">
    <property type="term" value="F:D-serine ammonia-lyase activity"/>
    <property type="evidence" value="ECO:0007669"/>
    <property type="project" value="TreeGrafter"/>
</dbReference>
<dbReference type="PANTHER" id="PTHR28004">
    <property type="entry name" value="ZGC:162816-RELATED"/>
    <property type="match status" value="1"/>
</dbReference>
<reference evidence="5" key="1">
    <citation type="submission" date="2017-09" db="EMBL/GenBank/DDBJ databases">
        <title>The Reconstruction of 2,631 Draft Metagenome-Assembled Genomes from the Global Oceans.</title>
        <authorList>
            <person name="Tully B.J."/>
            <person name="Graham E.D."/>
            <person name="Heidelberg J.F."/>
        </authorList>
    </citation>
    <scope>NUCLEOTIDE SEQUENCE [LARGE SCALE GENOMIC DNA]</scope>
</reference>
<dbReference type="SUPFAM" id="SSF51419">
    <property type="entry name" value="PLP-binding barrel"/>
    <property type="match status" value="1"/>
</dbReference>
<dbReference type="Proteomes" id="UP000226525">
    <property type="component" value="Unassembled WGS sequence"/>
</dbReference>
<dbReference type="Gene3D" id="3.20.20.10">
    <property type="entry name" value="Alanine racemase"/>
    <property type="match status" value="1"/>
</dbReference>
<sequence>MEWRPHTKGIKIPEIAKLAINAGAFGVTCAKLSEAELMTAAGVQNILIANQVVGEQKIERLCQLSRFNEIIVAVDHLETVQLMNQIAEKFAVTLNVLLEVNTGMNRAGLDPGQPVLDFYRAISELKFIQNRGLMAWEGHTATIADPDEKVRLISASMEKLSATVSLCREHGILIEIISGGGSGTYTISSNFKLLTEIQAGGVIFTDVAYSKWGAETQPSLFLRSLVTSRPSPKRIITDTGWKTLPGWSVAPKPLGVDAVGSVSFSSEHGVIHLTKENTSLRPGDPLDYMVGYGDNTVFLHERLYGVRNGEVETIWEVRGRGRYT</sequence>
<evidence type="ECO:0000256" key="1">
    <source>
        <dbReference type="ARBA" id="ARBA00005323"/>
    </source>
</evidence>
<protein>
    <submittedName>
        <fullName evidence="4">Alanine racemase</fullName>
    </submittedName>
</protein>
<dbReference type="InterPro" id="IPR029066">
    <property type="entry name" value="PLP-binding_barrel"/>
</dbReference>
<evidence type="ECO:0000256" key="2">
    <source>
        <dbReference type="ARBA" id="ARBA00023239"/>
    </source>
</evidence>
<feature type="domain" description="D-serine dehydratase-like" evidence="3">
    <location>
        <begin position="219"/>
        <end position="307"/>
    </location>
</feature>
<gene>
    <name evidence="4" type="ORF">CMN54_12850</name>
</gene>
<proteinExistence type="inferred from homology"/>
<dbReference type="InterPro" id="IPR051466">
    <property type="entry name" value="D-amino_acid_metab_enzyme"/>
</dbReference>
<dbReference type="GO" id="GO:0036088">
    <property type="term" value="P:D-serine catabolic process"/>
    <property type="evidence" value="ECO:0007669"/>
    <property type="project" value="TreeGrafter"/>
</dbReference>
<keyword evidence="2" id="KW-0456">Lyase</keyword>
<dbReference type="SMART" id="SM01119">
    <property type="entry name" value="D-ser_dehydrat"/>
    <property type="match status" value="1"/>
</dbReference>
<evidence type="ECO:0000259" key="3">
    <source>
        <dbReference type="SMART" id="SM01119"/>
    </source>
</evidence>
<dbReference type="InterPro" id="IPR001608">
    <property type="entry name" value="Ala_racemase_N"/>
</dbReference>
<dbReference type="Pfam" id="PF01168">
    <property type="entry name" value="Ala_racemase_N"/>
    <property type="match status" value="1"/>
</dbReference>
<comment type="similarity">
    <text evidence="1">Belongs to the DSD1 family.</text>
</comment>
<name>A0A2D6YM85_9DELT</name>
<dbReference type="InterPro" id="IPR026956">
    <property type="entry name" value="D-ser_dehydrat-like_dom"/>
</dbReference>
<dbReference type="PANTHER" id="PTHR28004:SF2">
    <property type="entry name" value="D-SERINE DEHYDRATASE"/>
    <property type="match status" value="1"/>
</dbReference>
<accession>A0A2D6YM85</accession>